<keyword evidence="3" id="KW-1185">Reference proteome</keyword>
<keyword evidence="1" id="KW-0472">Membrane</keyword>
<feature type="transmembrane region" description="Helical" evidence="1">
    <location>
        <begin position="26"/>
        <end position="47"/>
    </location>
</feature>
<dbReference type="InterPro" id="IPR005625">
    <property type="entry name" value="PepSY-ass_TM"/>
</dbReference>
<dbReference type="RefSeq" id="WP_079731152.1">
    <property type="nucleotide sequence ID" value="NZ_FVZE01000005.1"/>
</dbReference>
<dbReference type="AlphaFoldDB" id="A0A1U6ID57"/>
<protein>
    <submittedName>
        <fullName evidence="2">Uncharacterized iron-regulated membrane protein</fullName>
    </submittedName>
</protein>
<dbReference type="PANTHER" id="PTHR34219:SF3">
    <property type="entry name" value="BLL7967 PROTEIN"/>
    <property type="match status" value="1"/>
</dbReference>
<dbReference type="Proteomes" id="UP000190989">
    <property type="component" value="Unassembled WGS sequence"/>
</dbReference>
<evidence type="ECO:0000256" key="1">
    <source>
        <dbReference type="SAM" id="Phobius"/>
    </source>
</evidence>
<feature type="transmembrane region" description="Helical" evidence="1">
    <location>
        <begin position="387"/>
        <end position="408"/>
    </location>
</feature>
<feature type="transmembrane region" description="Helical" evidence="1">
    <location>
        <begin position="445"/>
        <end position="463"/>
    </location>
</feature>
<dbReference type="Pfam" id="PF03929">
    <property type="entry name" value="PepSY_TM"/>
    <property type="match status" value="1"/>
</dbReference>
<accession>A0A1U6ID57</accession>
<evidence type="ECO:0000313" key="3">
    <source>
        <dbReference type="Proteomes" id="UP000190989"/>
    </source>
</evidence>
<gene>
    <name evidence="2" type="ORF">SAMN06295987_105276</name>
</gene>
<dbReference type="PANTHER" id="PTHR34219">
    <property type="entry name" value="IRON-REGULATED INNER MEMBRANE PROTEIN-RELATED"/>
    <property type="match status" value="1"/>
</dbReference>
<feature type="transmembrane region" description="Helical" evidence="1">
    <location>
        <begin position="196"/>
        <end position="229"/>
    </location>
</feature>
<dbReference type="STRING" id="428990.SAMN06295987_105276"/>
<name>A0A1U6ID57_9SPHN</name>
<feature type="transmembrane region" description="Helical" evidence="1">
    <location>
        <begin position="414"/>
        <end position="433"/>
    </location>
</feature>
<keyword evidence="1" id="KW-0812">Transmembrane</keyword>
<evidence type="ECO:0000313" key="2">
    <source>
        <dbReference type="EMBL" id="SLK05962.1"/>
    </source>
</evidence>
<feature type="transmembrane region" description="Helical" evidence="1">
    <location>
        <begin position="469"/>
        <end position="493"/>
    </location>
</feature>
<feature type="transmembrane region" description="Helical" evidence="1">
    <location>
        <begin position="350"/>
        <end position="371"/>
    </location>
</feature>
<reference evidence="3" key="1">
    <citation type="submission" date="2017-02" db="EMBL/GenBank/DDBJ databases">
        <authorList>
            <person name="Varghese N."/>
            <person name="Submissions S."/>
        </authorList>
    </citation>
    <scope>NUCLEOTIDE SEQUENCE [LARGE SCALE GENOMIC DNA]</scope>
    <source>
        <strain evidence="3">SM117</strain>
    </source>
</reference>
<dbReference type="EMBL" id="FVZE01000005">
    <property type="protein sequence ID" value="SLK05962.1"/>
    <property type="molecule type" value="Genomic_DNA"/>
</dbReference>
<feature type="transmembrane region" description="Helical" evidence="1">
    <location>
        <begin position="146"/>
        <end position="168"/>
    </location>
</feature>
<organism evidence="2 3">
    <name type="scientific">Novosphingobium mathurense</name>
    <dbReference type="NCBI Taxonomy" id="428990"/>
    <lineage>
        <taxon>Bacteria</taxon>
        <taxon>Pseudomonadati</taxon>
        <taxon>Pseudomonadota</taxon>
        <taxon>Alphaproteobacteria</taxon>
        <taxon>Sphingomonadales</taxon>
        <taxon>Sphingomonadaceae</taxon>
        <taxon>Novosphingobium</taxon>
    </lineage>
</organism>
<sequence>MTKMKKRAGFPSPDLVRAVLKGHSGLGLAFAAILYLVCLTGAIAVFANEFQRWENPGAERMETISANAVQAAYRTAMDRADGPVEHVLIVMPSEDRPWPTLRVDAEDGTRTTWIADSAGRITGEIREGWTKFLTRLHINLHLPQSWGIFIVGLAGVALLSSLISGLLAHPRIFRDAFHLRLGGSRRLQGADLHNRIGVWALPFHLTASLTGALLGLSTVIIGAIGFAVFNGDTDKVYAIFVAPHPAEDARPAPPLDLRSLFSKVAERTSAQTSKRIDYLIVEHPMEQGAAALFEVEDGSSRLASADSYAFDRTGKLYYEHKAADNNVGQQILGSLGLLHFGWFGGGAIRIAYGLLGIGLAYLAAGGVNIWLARRRDKGQPAPGLERVWAATVWGQPLALTCAALAALFTSSVALLIWTWAAVSIALLGATALLPPAMLSRVGRAGTGLLLITVAAAHLVVMGTGDSVTLIVDGALGMIGLGLLATFGSQISVFRRTLKAA</sequence>
<keyword evidence="1" id="KW-1133">Transmembrane helix</keyword>
<proteinExistence type="predicted"/>